<evidence type="ECO:0000259" key="12">
    <source>
        <dbReference type="PROSITE" id="PS50928"/>
    </source>
</evidence>
<feature type="domain" description="ABC transmembrane type-1" evidence="12">
    <location>
        <begin position="201"/>
        <end position="405"/>
    </location>
</feature>
<name>K9EEL3_9ACTO</name>
<keyword evidence="4" id="KW-0813">Transport</keyword>
<feature type="transmembrane region" description="Helical" evidence="10">
    <location>
        <begin position="322"/>
        <end position="343"/>
    </location>
</feature>
<feature type="transmembrane region" description="Helical" evidence="10">
    <location>
        <begin position="145"/>
        <end position="169"/>
    </location>
</feature>
<gene>
    <name evidence="13" type="ORF">HMPREF9233_00884</name>
</gene>
<dbReference type="InterPro" id="IPR051408">
    <property type="entry name" value="Phosphate_transprt_permease"/>
</dbReference>
<keyword evidence="14" id="KW-1185">Reference proteome</keyword>
<evidence type="ECO:0000313" key="14">
    <source>
        <dbReference type="Proteomes" id="UP000009888"/>
    </source>
</evidence>
<evidence type="ECO:0000256" key="1">
    <source>
        <dbReference type="ARBA" id="ARBA00003510"/>
    </source>
</evidence>
<evidence type="ECO:0000256" key="10">
    <source>
        <dbReference type="RuleBase" id="RU363043"/>
    </source>
</evidence>
<dbReference type="InterPro" id="IPR005672">
    <property type="entry name" value="Phosphate_PstA"/>
</dbReference>
<reference evidence="13 14" key="1">
    <citation type="submission" date="2012-09" db="EMBL/GenBank/DDBJ databases">
        <title>The Genome Sequence of Actinobaculum massiliae ACS-171-V-COL2.</title>
        <authorList>
            <consortium name="The Broad Institute Genome Sequencing Platform"/>
            <person name="Earl A."/>
            <person name="Ward D."/>
            <person name="Feldgarden M."/>
            <person name="Gevers D."/>
            <person name="Saerens B."/>
            <person name="Vaneechoutte M."/>
            <person name="Walker B."/>
            <person name="Young S.K."/>
            <person name="Zeng Q."/>
            <person name="Gargeya S."/>
            <person name="Fitzgerald M."/>
            <person name="Haas B."/>
            <person name="Abouelleil A."/>
            <person name="Alvarado L."/>
            <person name="Arachchi H.M."/>
            <person name="Berlin A."/>
            <person name="Chapman S.B."/>
            <person name="Goldberg J."/>
            <person name="Griggs A."/>
            <person name="Gujja S."/>
            <person name="Hansen M."/>
            <person name="Howarth C."/>
            <person name="Imamovic A."/>
            <person name="Larimer J."/>
            <person name="McCowen C."/>
            <person name="Montmayeur A."/>
            <person name="Murphy C."/>
            <person name="Neiman D."/>
            <person name="Pearson M."/>
            <person name="Priest M."/>
            <person name="Roberts A."/>
            <person name="Saif S."/>
            <person name="Shea T."/>
            <person name="Sisk P."/>
            <person name="Sykes S."/>
            <person name="Wortman J."/>
            <person name="Nusbaum C."/>
            <person name="Birren B."/>
        </authorList>
    </citation>
    <scope>NUCLEOTIDE SEQUENCE [LARGE SCALE GENOMIC DNA]</scope>
    <source>
        <strain evidence="14">ACS-171-V-Col2</strain>
    </source>
</reference>
<dbReference type="CDD" id="cd06261">
    <property type="entry name" value="TM_PBP2"/>
    <property type="match status" value="1"/>
</dbReference>
<feature type="transmembrane region" description="Helical" evidence="10">
    <location>
        <begin position="363"/>
        <end position="379"/>
    </location>
</feature>
<evidence type="ECO:0000313" key="13">
    <source>
        <dbReference type="EMBL" id="EKU95123.1"/>
    </source>
</evidence>
<sequence length="417" mass="43586">MANEDIAKGSIPESEPTAPGQGGAMPPAGGEQPGLPTTALAETAANDKVATESEPKPAAGKRAKDSGKSGSDGVDFRTGTLKRLPKGFSLGVLIACWLVTYLLFKFAFKTESLVGIAVVGYLIFLVIMRIVSYQVEGKRGGSDRMAGIVIASAFVIAVVPLISLLWAVVQNAIPAMSYSFLNNSMVGMSAAGAQPGLGHAVVGTLIITGTTALIAIPLGILTAVYLVEYYRGGWFGKVVTFLVDIMTGIPSIVAGLFAAAFVGVIAPGLGHRNGLMGAVALVVLMTPIVVRNTEEMLRIVSDELREASYALGVTKSRTIVKVVLRTALPGIVSGCVIALARVIGESAPLMITASSPDGFNYSLVNGPVMTLPVFVYSMFQRGMMEYAWGGALVLVIIVLVLNLIARIIAKVFAPKTR</sequence>
<protein>
    <recommendedName>
        <fullName evidence="10">Phosphate transport system permease protein PstA</fullName>
    </recommendedName>
</protein>
<keyword evidence="7 10" id="KW-0812">Transmembrane</keyword>
<dbReference type="NCBIfam" id="TIGR00974">
    <property type="entry name" value="3a0107s02c"/>
    <property type="match status" value="1"/>
</dbReference>
<dbReference type="GO" id="GO:0005315">
    <property type="term" value="F:phosphate transmembrane transporter activity"/>
    <property type="evidence" value="ECO:0007669"/>
    <property type="project" value="InterPro"/>
</dbReference>
<dbReference type="GO" id="GO:0035435">
    <property type="term" value="P:phosphate ion transmembrane transport"/>
    <property type="evidence" value="ECO:0007669"/>
    <property type="project" value="InterPro"/>
</dbReference>
<dbReference type="Proteomes" id="UP000009888">
    <property type="component" value="Unassembled WGS sequence"/>
</dbReference>
<feature type="region of interest" description="Disordered" evidence="11">
    <location>
        <begin position="1"/>
        <end position="72"/>
    </location>
</feature>
<dbReference type="GO" id="GO:0005886">
    <property type="term" value="C:plasma membrane"/>
    <property type="evidence" value="ECO:0007669"/>
    <property type="project" value="UniProtKB-SubCell"/>
</dbReference>
<dbReference type="Pfam" id="PF00528">
    <property type="entry name" value="BPD_transp_1"/>
    <property type="match status" value="1"/>
</dbReference>
<comment type="function">
    <text evidence="1">Part of the binding-protein-dependent transport system for phosphate; probably responsible for the translocation of the substrate across the membrane.</text>
</comment>
<evidence type="ECO:0000256" key="3">
    <source>
        <dbReference type="ARBA" id="ARBA00007069"/>
    </source>
</evidence>
<evidence type="ECO:0000256" key="5">
    <source>
        <dbReference type="ARBA" id="ARBA00022475"/>
    </source>
</evidence>
<dbReference type="PANTHER" id="PTHR42922:SF1">
    <property type="entry name" value="PHOSPHATE TRANSPORT SYSTEM PERMEASE PROTEIN PSTA"/>
    <property type="match status" value="1"/>
</dbReference>
<dbReference type="EMBL" id="AGWL01000005">
    <property type="protein sequence ID" value="EKU95123.1"/>
    <property type="molecule type" value="Genomic_DNA"/>
</dbReference>
<feature type="transmembrane region" description="Helical" evidence="10">
    <location>
        <begin position="239"/>
        <end position="266"/>
    </location>
</feature>
<dbReference type="AlphaFoldDB" id="K9EEL3"/>
<dbReference type="eggNOG" id="COG0581">
    <property type="taxonomic scope" value="Bacteria"/>
</dbReference>
<keyword evidence="8 10" id="KW-1133">Transmembrane helix</keyword>
<dbReference type="PANTHER" id="PTHR42922">
    <property type="entry name" value="PHOSPHATE TRANSPORT SYSTEM PERMEASE PROTEIN PSTA"/>
    <property type="match status" value="1"/>
</dbReference>
<organism evidence="13 14">
    <name type="scientific">Actinobaculum massiliense ACS-171-V-Col2</name>
    <dbReference type="NCBI Taxonomy" id="883066"/>
    <lineage>
        <taxon>Bacteria</taxon>
        <taxon>Bacillati</taxon>
        <taxon>Actinomycetota</taxon>
        <taxon>Actinomycetes</taxon>
        <taxon>Actinomycetales</taxon>
        <taxon>Actinomycetaceae</taxon>
        <taxon>Actinobaculum</taxon>
    </lineage>
</organism>
<dbReference type="InterPro" id="IPR035906">
    <property type="entry name" value="MetI-like_sf"/>
</dbReference>
<keyword evidence="5 10" id="KW-1003">Cell membrane</keyword>
<feature type="transmembrane region" description="Helical" evidence="10">
    <location>
        <begin position="87"/>
        <end position="107"/>
    </location>
</feature>
<dbReference type="SUPFAM" id="SSF161098">
    <property type="entry name" value="MetI-like"/>
    <property type="match status" value="1"/>
</dbReference>
<evidence type="ECO:0000256" key="8">
    <source>
        <dbReference type="ARBA" id="ARBA00022989"/>
    </source>
</evidence>
<dbReference type="PROSITE" id="PS50928">
    <property type="entry name" value="ABC_TM1"/>
    <property type="match status" value="1"/>
</dbReference>
<keyword evidence="9 10" id="KW-0472">Membrane</keyword>
<comment type="subcellular location">
    <subcellularLocation>
        <location evidence="2 10">Cell membrane</location>
        <topology evidence="2 10">Multi-pass membrane protein</topology>
    </subcellularLocation>
</comment>
<evidence type="ECO:0000256" key="7">
    <source>
        <dbReference type="ARBA" id="ARBA00022692"/>
    </source>
</evidence>
<proteinExistence type="inferred from homology"/>
<evidence type="ECO:0000256" key="6">
    <source>
        <dbReference type="ARBA" id="ARBA00022592"/>
    </source>
</evidence>
<dbReference type="PATRIC" id="fig|883066.3.peg.922"/>
<dbReference type="STRING" id="202789.GCA_001457435_01237"/>
<feature type="transmembrane region" description="Helical" evidence="10">
    <location>
        <begin position="205"/>
        <end position="227"/>
    </location>
</feature>
<accession>K9EEL3</accession>
<dbReference type="HOGENOM" id="CLU_033621_2_0_11"/>
<feature type="transmembrane region" description="Helical" evidence="10">
    <location>
        <begin position="113"/>
        <end position="133"/>
    </location>
</feature>
<feature type="transmembrane region" description="Helical" evidence="10">
    <location>
        <begin position="272"/>
        <end position="290"/>
    </location>
</feature>
<dbReference type="InterPro" id="IPR000515">
    <property type="entry name" value="MetI-like"/>
</dbReference>
<comment type="caution">
    <text evidence="13">The sequence shown here is derived from an EMBL/GenBank/DDBJ whole genome shotgun (WGS) entry which is preliminary data.</text>
</comment>
<feature type="compositionally biased region" description="Low complexity" evidence="11">
    <location>
        <begin position="16"/>
        <end position="34"/>
    </location>
</feature>
<keyword evidence="6" id="KW-0592">Phosphate transport</keyword>
<evidence type="ECO:0000256" key="11">
    <source>
        <dbReference type="SAM" id="MobiDB-lite"/>
    </source>
</evidence>
<evidence type="ECO:0000256" key="2">
    <source>
        <dbReference type="ARBA" id="ARBA00004651"/>
    </source>
</evidence>
<dbReference type="RefSeq" id="WP_007001090.1">
    <property type="nucleotide sequence ID" value="NZ_JH992955.1"/>
</dbReference>
<comment type="similarity">
    <text evidence="3 10">Belongs to the binding-protein-dependent transport system permease family. CysTW subfamily.</text>
</comment>
<dbReference type="Gene3D" id="1.10.3720.10">
    <property type="entry name" value="MetI-like"/>
    <property type="match status" value="1"/>
</dbReference>
<evidence type="ECO:0000256" key="4">
    <source>
        <dbReference type="ARBA" id="ARBA00022448"/>
    </source>
</evidence>
<evidence type="ECO:0000256" key="9">
    <source>
        <dbReference type="ARBA" id="ARBA00023136"/>
    </source>
</evidence>
<feature type="transmembrane region" description="Helical" evidence="10">
    <location>
        <begin position="386"/>
        <end position="409"/>
    </location>
</feature>